<proteinExistence type="predicted"/>
<dbReference type="PANTHER" id="PTHR43808">
    <property type="entry name" value="ACETYLORNITHINE DEACETYLASE"/>
    <property type="match status" value="1"/>
</dbReference>
<dbReference type="GO" id="GO:0016787">
    <property type="term" value="F:hydrolase activity"/>
    <property type="evidence" value="ECO:0007669"/>
    <property type="project" value="UniProtKB-KW"/>
</dbReference>
<sequence>MPEPQEAIQEIVSRRLEEIGFVAQLFPGEESGGHLYLSRGEAPAKAGYTEEAPVQLLLGHTDTVWPIGTVRDMPVEWNEAEDVIRGPGVFDMKAGIVQMVFALEALSELGLEPAVAPTIFLNSDEEIGSPESRDHVARLAQVSTRVLVLEPALGPEGLIKTTRRGVIRFDIRVVGRAAHSGLAPGEGASAIQEMAHVIQSLHALTDLERGTTVNVGTVSGGTATNVVAAECRASVDVRVRTQADGQWAKETIQGLEPTTPGTRLEIEQVIDVAPMEATPRNRILWEAVQGCGKRLGLELGEAESGGASDGNTTSFYTATVDGLGALGDGAHARHEHVRVSKLVERTALLALILMMPPLEGS</sequence>
<organism evidence="4">
    <name type="scientific">marine metagenome</name>
    <dbReference type="NCBI Taxonomy" id="408172"/>
    <lineage>
        <taxon>unclassified sequences</taxon>
        <taxon>metagenomes</taxon>
        <taxon>ecological metagenomes</taxon>
    </lineage>
</organism>
<dbReference type="GO" id="GO:0046872">
    <property type="term" value="F:metal ion binding"/>
    <property type="evidence" value="ECO:0007669"/>
    <property type="project" value="UniProtKB-KW"/>
</dbReference>
<feature type="domain" description="Peptidase M20 dimerisation" evidence="3">
    <location>
        <begin position="162"/>
        <end position="253"/>
    </location>
</feature>
<dbReference type="InterPro" id="IPR050072">
    <property type="entry name" value="Peptidase_M20A"/>
</dbReference>
<name>A0A381PQX2_9ZZZZ</name>
<dbReference type="SUPFAM" id="SSF55031">
    <property type="entry name" value="Bacterial exopeptidase dimerisation domain"/>
    <property type="match status" value="1"/>
</dbReference>
<dbReference type="InterPro" id="IPR036264">
    <property type="entry name" value="Bact_exopeptidase_dim_dom"/>
</dbReference>
<dbReference type="PANTHER" id="PTHR43808:SF9">
    <property type="entry name" value="BLL0789 PROTEIN"/>
    <property type="match status" value="1"/>
</dbReference>
<dbReference type="InterPro" id="IPR017150">
    <property type="entry name" value="Pept_M20_glutamate_carboxypep"/>
</dbReference>
<protein>
    <recommendedName>
        <fullName evidence="3">Peptidase M20 dimerisation domain-containing protein</fullName>
    </recommendedName>
</protein>
<dbReference type="AlphaFoldDB" id="A0A381PQX2"/>
<reference evidence="4" key="1">
    <citation type="submission" date="2018-05" db="EMBL/GenBank/DDBJ databases">
        <authorList>
            <person name="Lanie J.A."/>
            <person name="Ng W.-L."/>
            <person name="Kazmierczak K.M."/>
            <person name="Andrzejewski T.M."/>
            <person name="Davidsen T.M."/>
            <person name="Wayne K.J."/>
            <person name="Tettelin H."/>
            <person name="Glass J.I."/>
            <person name="Rusch D."/>
            <person name="Podicherti R."/>
            <person name="Tsui H.-C.T."/>
            <person name="Winkler M.E."/>
        </authorList>
    </citation>
    <scope>NUCLEOTIDE SEQUENCE</scope>
</reference>
<dbReference type="Pfam" id="PF07687">
    <property type="entry name" value="M20_dimer"/>
    <property type="match status" value="1"/>
</dbReference>
<evidence type="ECO:0000313" key="4">
    <source>
        <dbReference type="EMBL" id="SUZ68419.1"/>
    </source>
</evidence>
<dbReference type="EMBL" id="UINC01001038">
    <property type="protein sequence ID" value="SUZ68419.1"/>
    <property type="molecule type" value="Genomic_DNA"/>
</dbReference>
<dbReference type="SUPFAM" id="SSF53187">
    <property type="entry name" value="Zn-dependent exopeptidases"/>
    <property type="match status" value="1"/>
</dbReference>
<dbReference type="PIRSF" id="PIRSF037238">
    <property type="entry name" value="Carboxypeptidase_G2"/>
    <property type="match status" value="1"/>
</dbReference>
<dbReference type="CDD" id="cd03885">
    <property type="entry name" value="M20_CPDG2"/>
    <property type="match status" value="1"/>
</dbReference>
<accession>A0A381PQX2</accession>
<dbReference type="Pfam" id="PF01546">
    <property type="entry name" value="Peptidase_M20"/>
    <property type="match status" value="1"/>
</dbReference>
<evidence type="ECO:0000256" key="1">
    <source>
        <dbReference type="ARBA" id="ARBA00022723"/>
    </source>
</evidence>
<evidence type="ECO:0000256" key="2">
    <source>
        <dbReference type="ARBA" id="ARBA00022801"/>
    </source>
</evidence>
<keyword evidence="2" id="KW-0378">Hydrolase</keyword>
<keyword evidence="1" id="KW-0479">Metal-binding</keyword>
<dbReference type="Gene3D" id="3.40.630.10">
    <property type="entry name" value="Zn peptidases"/>
    <property type="match status" value="1"/>
</dbReference>
<dbReference type="InterPro" id="IPR002933">
    <property type="entry name" value="Peptidase_M20"/>
</dbReference>
<gene>
    <name evidence="4" type="ORF">METZ01_LOCUS21273</name>
</gene>
<dbReference type="InterPro" id="IPR011650">
    <property type="entry name" value="Peptidase_M20_dimer"/>
</dbReference>
<evidence type="ECO:0000259" key="3">
    <source>
        <dbReference type="Pfam" id="PF07687"/>
    </source>
</evidence>
<dbReference type="Gene3D" id="3.30.70.360">
    <property type="match status" value="1"/>
</dbReference>